<feature type="region of interest" description="Disordered" evidence="6">
    <location>
        <begin position="393"/>
        <end position="415"/>
    </location>
</feature>
<organism evidence="8 9">
    <name type="scientific">Patellaria atrata CBS 101060</name>
    <dbReference type="NCBI Taxonomy" id="1346257"/>
    <lineage>
        <taxon>Eukaryota</taxon>
        <taxon>Fungi</taxon>
        <taxon>Dikarya</taxon>
        <taxon>Ascomycota</taxon>
        <taxon>Pezizomycotina</taxon>
        <taxon>Dothideomycetes</taxon>
        <taxon>Dothideomycetes incertae sedis</taxon>
        <taxon>Patellariales</taxon>
        <taxon>Patellariaceae</taxon>
        <taxon>Patellaria</taxon>
    </lineage>
</organism>
<dbReference type="Proteomes" id="UP000799429">
    <property type="component" value="Unassembled WGS sequence"/>
</dbReference>
<feature type="domain" description="TLDc" evidence="7">
    <location>
        <begin position="336"/>
        <end position="559"/>
    </location>
</feature>
<dbReference type="GO" id="GO:0005737">
    <property type="term" value="C:cytoplasm"/>
    <property type="evidence" value="ECO:0007669"/>
    <property type="project" value="UniProtKB-SubCell"/>
</dbReference>
<dbReference type="Pfam" id="PF07534">
    <property type="entry name" value="TLD"/>
    <property type="match status" value="1"/>
</dbReference>
<feature type="compositionally biased region" description="Basic and acidic residues" evidence="6">
    <location>
        <begin position="309"/>
        <end position="320"/>
    </location>
</feature>
<evidence type="ECO:0000313" key="8">
    <source>
        <dbReference type="EMBL" id="KAF2840482.1"/>
    </source>
</evidence>
<protein>
    <recommendedName>
        <fullName evidence="4">Restriction of telomere capping protein 5</fullName>
    </recommendedName>
</protein>
<gene>
    <name evidence="8" type="ORF">M501DRAFT_932183</name>
</gene>
<sequence length="613" mass="68612">RPPIEQLSRHLSEAFATKCYTPLELYCFKEVFRSLCDTESGLRYWSESTLCKFLELPDAIAVGPVIFQMAGYLGAFPFPSQAPAILTNDALIKVVTILTERWGKVVSKRNKRAWHREIYRSLAVYDKNVDDKADETQDRTSAGTERIDGRNDSKLRFEVDAAAGEEGAEDDEDDLILANLNMMDIDEVFKLGEKTNVHHSIVPTDNLLRLIEFILLIAPLEPVEDIATYTSQLSPRRIEELRETAQHVLSSFEVENVPGTTFKVFDAVVSAAMPRLFDALRPLFEHFLFAKDLDLSRRKNSRSSTPPRGENDLERFERSSPDNPMPLGPVLPNPGEILNLSTISQLSFILPNHSLFRRLHPLYAGSTHGFSMGSFEKHVFNWREPTFLLITGTTLPPHPTTPSTRPFTSSLPPSRLPHSSTATVTYGAYIPGPWKTTPKHPFSDASTLLFQLAPTHDLFPAIPHHPTPAYAYFAKHPSPHPGLGFGSPVPGHTAHVSPFVPLGPVSLHIDSALEFAVFTHRAEGGGSFSPSKLPRRKNSGKGDWQDRFEVQELEVWGLGGEEAAELQRRVWDWEEREAERRRRVNLGTGDRETDRELLRLAGLIGERSGGSMG</sequence>
<evidence type="ECO:0000313" key="9">
    <source>
        <dbReference type="Proteomes" id="UP000799429"/>
    </source>
</evidence>
<evidence type="ECO:0000259" key="7">
    <source>
        <dbReference type="PROSITE" id="PS51886"/>
    </source>
</evidence>
<feature type="region of interest" description="Disordered" evidence="6">
    <location>
        <begin position="298"/>
        <end position="327"/>
    </location>
</feature>
<keyword evidence="5" id="KW-0963">Cytoplasm</keyword>
<evidence type="ECO:0000256" key="2">
    <source>
        <dbReference type="ARBA" id="ARBA00004496"/>
    </source>
</evidence>
<dbReference type="PANTHER" id="PTHR23354:SF130">
    <property type="entry name" value="RESTRICTION OF TELOMERE CAPPING PROTEIN 5"/>
    <property type="match status" value="1"/>
</dbReference>
<reference evidence="8" key="1">
    <citation type="journal article" date="2020" name="Stud. Mycol.">
        <title>101 Dothideomycetes genomes: a test case for predicting lifestyles and emergence of pathogens.</title>
        <authorList>
            <person name="Haridas S."/>
            <person name="Albert R."/>
            <person name="Binder M."/>
            <person name="Bloem J."/>
            <person name="Labutti K."/>
            <person name="Salamov A."/>
            <person name="Andreopoulos B."/>
            <person name="Baker S."/>
            <person name="Barry K."/>
            <person name="Bills G."/>
            <person name="Bluhm B."/>
            <person name="Cannon C."/>
            <person name="Castanera R."/>
            <person name="Culley D."/>
            <person name="Daum C."/>
            <person name="Ezra D."/>
            <person name="Gonzalez J."/>
            <person name="Henrissat B."/>
            <person name="Kuo A."/>
            <person name="Liang C."/>
            <person name="Lipzen A."/>
            <person name="Lutzoni F."/>
            <person name="Magnuson J."/>
            <person name="Mondo S."/>
            <person name="Nolan M."/>
            <person name="Ohm R."/>
            <person name="Pangilinan J."/>
            <person name="Park H.-J."/>
            <person name="Ramirez L."/>
            <person name="Alfaro M."/>
            <person name="Sun H."/>
            <person name="Tritt A."/>
            <person name="Yoshinaga Y."/>
            <person name="Zwiers L.-H."/>
            <person name="Turgeon B."/>
            <person name="Goodwin S."/>
            <person name="Spatafora J."/>
            <person name="Crous P."/>
            <person name="Grigoriev I."/>
        </authorList>
    </citation>
    <scope>NUCLEOTIDE SEQUENCE</scope>
    <source>
        <strain evidence="8">CBS 101060</strain>
    </source>
</reference>
<comment type="subcellular location">
    <subcellularLocation>
        <location evidence="2">Cytoplasm</location>
    </subcellularLocation>
</comment>
<feature type="non-terminal residue" evidence="8">
    <location>
        <position position="1"/>
    </location>
</feature>
<dbReference type="EMBL" id="MU006093">
    <property type="protein sequence ID" value="KAF2840482.1"/>
    <property type="molecule type" value="Genomic_DNA"/>
</dbReference>
<comment type="function">
    <text evidence="1">May be involved in a process influencing telomere capping.</text>
</comment>
<proteinExistence type="inferred from homology"/>
<evidence type="ECO:0000256" key="1">
    <source>
        <dbReference type="ARBA" id="ARBA00002738"/>
    </source>
</evidence>
<evidence type="ECO:0000256" key="4">
    <source>
        <dbReference type="ARBA" id="ARBA00015163"/>
    </source>
</evidence>
<dbReference type="SMART" id="SM00584">
    <property type="entry name" value="TLDc"/>
    <property type="match status" value="1"/>
</dbReference>
<evidence type="ECO:0000256" key="3">
    <source>
        <dbReference type="ARBA" id="ARBA00006731"/>
    </source>
</evidence>
<comment type="caution">
    <text evidence="8">The sequence shown here is derived from an EMBL/GenBank/DDBJ whole genome shotgun (WGS) entry which is preliminary data.</text>
</comment>
<comment type="similarity">
    <text evidence="3">Belongs to the RTC5 family.</text>
</comment>
<dbReference type="OrthoDB" id="289228at2759"/>
<accession>A0A9P4SDA8</accession>
<dbReference type="AlphaFoldDB" id="A0A9P4SDA8"/>
<dbReference type="PROSITE" id="PS51886">
    <property type="entry name" value="TLDC"/>
    <property type="match status" value="1"/>
</dbReference>
<evidence type="ECO:0000256" key="5">
    <source>
        <dbReference type="ARBA" id="ARBA00022490"/>
    </source>
</evidence>
<dbReference type="GO" id="GO:0005634">
    <property type="term" value="C:nucleus"/>
    <property type="evidence" value="ECO:0007669"/>
    <property type="project" value="TreeGrafter"/>
</dbReference>
<keyword evidence="9" id="KW-1185">Reference proteome</keyword>
<evidence type="ECO:0000256" key="6">
    <source>
        <dbReference type="SAM" id="MobiDB-lite"/>
    </source>
</evidence>
<dbReference type="PANTHER" id="PTHR23354">
    <property type="entry name" value="NUCLEOLAR PROTEIN 7/ESTROGEN RECEPTOR COACTIVATOR-RELATED"/>
    <property type="match status" value="1"/>
</dbReference>
<name>A0A9P4SDA8_9PEZI</name>
<dbReference type="InterPro" id="IPR006571">
    <property type="entry name" value="TLDc_dom"/>
</dbReference>
<dbReference type="GO" id="GO:0006979">
    <property type="term" value="P:response to oxidative stress"/>
    <property type="evidence" value="ECO:0007669"/>
    <property type="project" value="TreeGrafter"/>
</dbReference>